<reference evidence="1" key="1">
    <citation type="submission" date="2020-07" db="EMBL/GenBank/DDBJ databases">
        <title>Clarias magur genome sequencing, assembly and annotation.</title>
        <authorList>
            <person name="Kushwaha B."/>
            <person name="Kumar R."/>
            <person name="Das P."/>
            <person name="Joshi C.G."/>
            <person name="Kumar D."/>
            <person name="Nagpure N.S."/>
            <person name="Pandey M."/>
            <person name="Agarwal S."/>
            <person name="Srivastava S."/>
            <person name="Singh M."/>
            <person name="Sahoo L."/>
            <person name="Jayasankar P."/>
            <person name="Meher P.K."/>
            <person name="Koringa P.G."/>
            <person name="Iquebal M.A."/>
            <person name="Das S.P."/>
            <person name="Bit A."/>
            <person name="Patnaik S."/>
            <person name="Patel N."/>
            <person name="Shah T.M."/>
            <person name="Hinsu A."/>
            <person name="Jena J.K."/>
        </authorList>
    </citation>
    <scope>NUCLEOTIDE SEQUENCE</scope>
    <source>
        <strain evidence="1">CIFAMagur01</strain>
        <tissue evidence="1">Testis</tissue>
    </source>
</reference>
<dbReference type="GO" id="GO:0050253">
    <property type="term" value="F:retinyl-palmitate esterase activity"/>
    <property type="evidence" value="ECO:0007669"/>
    <property type="project" value="TreeGrafter"/>
</dbReference>
<evidence type="ECO:0000313" key="2">
    <source>
        <dbReference type="Proteomes" id="UP000727407"/>
    </source>
</evidence>
<protein>
    <submittedName>
        <fullName evidence="1">Phospholipase B1, membrane-associated-like</fullName>
    </submittedName>
</protein>
<dbReference type="GO" id="GO:0006644">
    <property type="term" value="P:phospholipid metabolic process"/>
    <property type="evidence" value="ECO:0007669"/>
    <property type="project" value="TreeGrafter"/>
</dbReference>
<dbReference type="GO" id="GO:0031526">
    <property type="term" value="C:brush border membrane"/>
    <property type="evidence" value="ECO:0007669"/>
    <property type="project" value="TreeGrafter"/>
</dbReference>
<keyword evidence="2" id="KW-1185">Reference proteome</keyword>
<proteinExistence type="predicted"/>
<gene>
    <name evidence="1" type="ORF">DAT39_014947</name>
</gene>
<organism evidence="1 2">
    <name type="scientific">Clarias magur</name>
    <name type="common">Asian catfish</name>
    <name type="synonym">Macropteronotus magur</name>
    <dbReference type="NCBI Taxonomy" id="1594786"/>
    <lineage>
        <taxon>Eukaryota</taxon>
        <taxon>Metazoa</taxon>
        <taxon>Chordata</taxon>
        <taxon>Craniata</taxon>
        <taxon>Vertebrata</taxon>
        <taxon>Euteleostomi</taxon>
        <taxon>Actinopterygii</taxon>
        <taxon>Neopterygii</taxon>
        <taxon>Teleostei</taxon>
        <taxon>Ostariophysi</taxon>
        <taxon>Siluriformes</taxon>
        <taxon>Clariidae</taxon>
        <taxon>Clarias</taxon>
    </lineage>
</organism>
<evidence type="ECO:0000313" key="1">
    <source>
        <dbReference type="EMBL" id="KAF5895335.1"/>
    </source>
</evidence>
<comment type="caution">
    <text evidence="1">The sequence shown here is derived from an EMBL/GenBank/DDBJ whole genome shotgun (WGS) entry which is preliminary data.</text>
</comment>
<sequence length="78" mass="8766">MCNICGNWWMDYEESMKHISQESLHQEYPDKVRAQGFQHPPFQCPDMSPSATVPTSVEKVKAADIKVIAALGDSLTIQ</sequence>
<dbReference type="Proteomes" id="UP000727407">
    <property type="component" value="Unassembled WGS sequence"/>
</dbReference>
<name>A0A8J4XCH3_CLAMG</name>
<accession>A0A8J4XCH3</accession>
<dbReference type="AlphaFoldDB" id="A0A8J4XCH3"/>
<dbReference type="PANTHER" id="PTHR21325:SF45">
    <property type="entry name" value="PHOSPHOLIPASE B1, MEMBRANE-ASSOCIATED"/>
    <property type="match status" value="1"/>
</dbReference>
<dbReference type="EMBL" id="QNUK01000327">
    <property type="protein sequence ID" value="KAF5895335.1"/>
    <property type="molecule type" value="Genomic_DNA"/>
</dbReference>
<dbReference type="GO" id="GO:0004623">
    <property type="term" value="F:phospholipase A2 activity"/>
    <property type="evidence" value="ECO:0007669"/>
    <property type="project" value="TreeGrafter"/>
</dbReference>
<dbReference type="OrthoDB" id="10265800at2759"/>
<dbReference type="PANTHER" id="PTHR21325">
    <property type="entry name" value="PHOSPHOLIPASE B, PLB1"/>
    <property type="match status" value="1"/>
</dbReference>
<dbReference type="InterPro" id="IPR038885">
    <property type="entry name" value="PLB1"/>
</dbReference>
<dbReference type="GO" id="GO:0004622">
    <property type="term" value="F:phosphatidylcholine lysophospholipase activity"/>
    <property type="evidence" value="ECO:0007669"/>
    <property type="project" value="TreeGrafter"/>
</dbReference>